<dbReference type="PROSITE" id="PS50088">
    <property type="entry name" value="ANK_REPEAT"/>
    <property type="match status" value="3"/>
</dbReference>
<feature type="signal peptide" evidence="4">
    <location>
        <begin position="1"/>
        <end position="20"/>
    </location>
</feature>
<sequence length="197" mass="20794">MWRIVAKFLGLLFLFKAAHAGPLFDAAEMGETTTVRALLESGASVDERGPNAATPLIVAALAGKSETAAVLVDAGADVMARNRSGFTPLHAAAYGGQIDVARLLMANGADINANTNRAGKTPIYMAADEGHIDVVKLLLAEGADVSNVDKSGFTVLIRAMFRKRYDVVSVLKNHGARCPPPEAFGDEFHRACEQAGE</sequence>
<feature type="repeat" description="ANK" evidence="3">
    <location>
        <begin position="118"/>
        <end position="150"/>
    </location>
</feature>
<dbReference type="SUPFAM" id="SSF48403">
    <property type="entry name" value="Ankyrin repeat"/>
    <property type="match status" value="1"/>
</dbReference>
<dbReference type="RefSeq" id="WP_386736607.1">
    <property type="nucleotide sequence ID" value="NZ_JBHRXI010000016.1"/>
</dbReference>
<name>A0ABV7TIH1_9RHOB</name>
<dbReference type="EMBL" id="JBHRXI010000016">
    <property type="protein sequence ID" value="MFC3615359.1"/>
    <property type="molecule type" value="Genomic_DNA"/>
</dbReference>
<dbReference type="PRINTS" id="PR01415">
    <property type="entry name" value="ANKYRIN"/>
</dbReference>
<keyword evidence="6" id="KW-1185">Reference proteome</keyword>
<proteinExistence type="predicted"/>
<keyword evidence="2 3" id="KW-0040">ANK repeat</keyword>
<feature type="repeat" description="ANK" evidence="3">
    <location>
        <begin position="51"/>
        <end position="83"/>
    </location>
</feature>
<accession>A0ABV7TIH1</accession>
<reference evidence="6" key="1">
    <citation type="journal article" date="2019" name="Int. J. Syst. Evol. Microbiol.">
        <title>The Global Catalogue of Microorganisms (GCM) 10K type strain sequencing project: providing services to taxonomists for standard genome sequencing and annotation.</title>
        <authorList>
            <consortium name="The Broad Institute Genomics Platform"/>
            <consortium name="The Broad Institute Genome Sequencing Center for Infectious Disease"/>
            <person name="Wu L."/>
            <person name="Ma J."/>
        </authorList>
    </citation>
    <scope>NUCLEOTIDE SEQUENCE [LARGE SCALE GENOMIC DNA]</scope>
    <source>
        <strain evidence="6">KCTC 42911</strain>
    </source>
</reference>
<dbReference type="SMART" id="SM00248">
    <property type="entry name" value="ANK"/>
    <property type="match status" value="5"/>
</dbReference>
<gene>
    <name evidence="5" type="ORF">ACFORG_16495</name>
</gene>
<dbReference type="InterPro" id="IPR002110">
    <property type="entry name" value="Ankyrin_rpt"/>
</dbReference>
<comment type="caution">
    <text evidence="5">The sequence shown here is derived from an EMBL/GenBank/DDBJ whole genome shotgun (WGS) entry which is preliminary data.</text>
</comment>
<dbReference type="InterPro" id="IPR036770">
    <property type="entry name" value="Ankyrin_rpt-contain_sf"/>
</dbReference>
<evidence type="ECO:0000313" key="5">
    <source>
        <dbReference type="EMBL" id="MFC3615359.1"/>
    </source>
</evidence>
<evidence type="ECO:0000256" key="2">
    <source>
        <dbReference type="ARBA" id="ARBA00023043"/>
    </source>
</evidence>
<keyword evidence="1" id="KW-0677">Repeat</keyword>
<evidence type="ECO:0000256" key="4">
    <source>
        <dbReference type="SAM" id="SignalP"/>
    </source>
</evidence>
<dbReference type="PANTHER" id="PTHR24171:SF10">
    <property type="entry name" value="ANKYRIN REPEAT DOMAIN-CONTAINING PROTEIN 29-LIKE"/>
    <property type="match status" value="1"/>
</dbReference>
<evidence type="ECO:0000256" key="3">
    <source>
        <dbReference type="PROSITE-ProRule" id="PRU00023"/>
    </source>
</evidence>
<organism evidence="5 6">
    <name type="scientific">Lutimaribacter marinistellae</name>
    <dbReference type="NCBI Taxonomy" id="1820329"/>
    <lineage>
        <taxon>Bacteria</taxon>
        <taxon>Pseudomonadati</taxon>
        <taxon>Pseudomonadota</taxon>
        <taxon>Alphaproteobacteria</taxon>
        <taxon>Rhodobacterales</taxon>
        <taxon>Roseobacteraceae</taxon>
        <taxon>Lutimaribacter</taxon>
    </lineage>
</organism>
<feature type="repeat" description="ANK" evidence="3">
    <location>
        <begin position="84"/>
        <end position="116"/>
    </location>
</feature>
<dbReference type="Pfam" id="PF12796">
    <property type="entry name" value="Ank_2"/>
    <property type="match status" value="2"/>
</dbReference>
<dbReference type="PROSITE" id="PS50297">
    <property type="entry name" value="ANK_REP_REGION"/>
    <property type="match status" value="3"/>
</dbReference>
<dbReference type="Gene3D" id="1.25.40.20">
    <property type="entry name" value="Ankyrin repeat-containing domain"/>
    <property type="match status" value="2"/>
</dbReference>
<evidence type="ECO:0000313" key="6">
    <source>
        <dbReference type="Proteomes" id="UP001595629"/>
    </source>
</evidence>
<keyword evidence="4" id="KW-0732">Signal</keyword>
<evidence type="ECO:0000256" key="1">
    <source>
        <dbReference type="ARBA" id="ARBA00022737"/>
    </source>
</evidence>
<dbReference type="PANTHER" id="PTHR24171">
    <property type="entry name" value="ANKYRIN REPEAT DOMAIN-CONTAINING PROTEIN 39-RELATED"/>
    <property type="match status" value="1"/>
</dbReference>
<protein>
    <submittedName>
        <fullName evidence="5">Ankyrin repeat domain-containing protein</fullName>
    </submittedName>
</protein>
<dbReference type="Proteomes" id="UP001595629">
    <property type="component" value="Unassembled WGS sequence"/>
</dbReference>
<feature type="chain" id="PRO_5045809357" evidence="4">
    <location>
        <begin position="21"/>
        <end position="197"/>
    </location>
</feature>